<name>A0ABV8DGL8_9BURK</name>
<organism evidence="2 3">
    <name type="scientific">Acidovorax facilis</name>
    <dbReference type="NCBI Taxonomy" id="12917"/>
    <lineage>
        <taxon>Bacteria</taxon>
        <taxon>Pseudomonadati</taxon>
        <taxon>Pseudomonadota</taxon>
        <taxon>Betaproteobacteria</taxon>
        <taxon>Burkholderiales</taxon>
        <taxon>Comamonadaceae</taxon>
        <taxon>Acidovorax</taxon>
    </lineage>
</organism>
<dbReference type="InterPro" id="IPR050266">
    <property type="entry name" value="AB_hydrolase_sf"/>
</dbReference>
<reference evidence="3" key="1">
    <citation type="journal article" date="2019" name="Int. J. Syst. Evol. Microbiol.">
        <title>The Global Catalogue of Microorganisms (GCM) 10K type strain sequencing project: providing services to taxonomists for standard genome sequencing and annotation.</title>
        <authorList>
            <consortium name="The Broad Institute Genomics Platform"/>
            <consortium name="The Broad Institute Genome Sequencing Center for Infectious Disease"/>
            <person name="Wu L."/>
            <person name="Ma J."/>
        </authorList>
    </citation>
    <scope>NUCLEOTIDE SEQUENCE [LARGE SCALE GENOMIC DNA]</scope>
    <source>
        <strain evidence="3">CCUG 2113</strain>
    </source>
</reference>
<protein>
    <submittedName>
        <fullName evidence="2">Alpha/beta fold hydrolase</fullName>
    </submittedName>
</protein>
<dbReference type="PANTHER" id="PTHR43798">
    <property type="entry name" value="MONOACYLGLYCEROL LIPASE"/>
    <property type="match status" value="1"/>
</dbReference>
<dbReference type="GO" id="GO:0016787">
    <property type="term" value="F:hydrolase activity"/>
    <property type="evidence" value="ECO:0007669"/>
    <property type="project" value="UniProtKB-KW"/>
</dbReference>
<evidence type="ECO:0000313" key="3">
    <source>
        <dbReference type="Proteomes" id="UP001595693"/>
    </source>
</evidence>
<evidence type="ECO:0000313" key="2">
    <source>
        <dbReference type="EMBL" id="MFC3937680.1"/>
    </source>
</evidence>
<proteinExistence type="predicted"/>
<dbReference type="RefSeq" id="WP_055396200.1">
    <property type="nucleotide sequence ID" value="NZ_JAMXAX010000088.1"/>
</dbReference>
<dbReference type="InterPro" id="IPR022742">
    <property type="entry name" value="Hydrolase_4"/>
</dbReference>
<keyword evidence="3" id="KW-1185">Reference proteome</keyword>
<dbReference type="Proteomes" id="UP001595693">
    <property type="component" value="Unassembled WGS sequence"/>
</dbReference>
<comment type="caution">
    <text evidence="2">The sequence shown here is derived from an EMBL/GenBank/DDBJ whole genome shotgun (WGS) entry which is preliminary data.</text>
</comment>
<evidence type="ECO:0000259" key="1">
    <source>
        <dbReference type="Pfam" id="PF12146"/>
    </source>
</evidence>
<gene>
    <name evidence="2" type="ORF">ACFOW3_23910</name>
</gene>
<accession>A0ABV8DGL8</accession>
<dbReference type="SUPFAM" id="SSF53474">
    <property type="entry name" value="alpha/beta-Hydrolases"/>
    <property type="match status" value="1"/>
</dbReference>
<dbReference type="Pfam" id="PF12146">
    <property type="entry name" value="Hydrolase_4"/>
    <property type="match status" value="1"/>
</dbReference>
<dbReference type="EMBL" id="JBHSAJ010000069">
    <property type="protein sequence ID" value="MFC3937680.1"/>
    <property type="molecule type" value="Genomic_DNA"/>
</dbReference>
<keyword evidence="2" id="KW-0378">Hydrolase</keyword>
<sequence>MNTSSSSTALRATSSFYGEHPGMRLLRLALGATERLWPALAVRVAARLFGTPLPLRKPGRQAVPPGHWRTERWPFEDAEITLYLPQAQPHGPTVLLLHGWGGHARQMLPLADALTARGLRPVLVDLPAHGGSRGRVSNLPQFARAIEYATARLHVQDSAPHAVVAHSLAANAAAHAASRGLATQRLVLLAPPASPHEYTRLFAQVFGLSERTRAALQRRIEAREGILMRQFEPPAVGSRIALPTLVVHDRGDRINRFADGEAYRDHIPGATLLATEGLGHRKILQQAEVLQAVADFVAVPASAGPTPSHSPQPLA</sequence>
<dbReference type="Gene3D" id="3.40.50.1820">
    <property type="entry name" value="alpha/beta hydrolase"/>
    <property type="match status" value="1"/>
</dbReference>
<feature type="domain" description="Serine aminopeptidase S33" evidence="1">
    <location>
        <begin position="92"/>
        <end position="207"/>
    </location>
</feature>
<dbReference type="InterPro" id="IPR029058">
    <property type="entry name" value="AB_hydrolase_fold"/>
</dbReference>